<comment type="catalytic activity">
    <reaction evidence="10">
        <text>D-xylose + NADP(+) = D-xylono-1,5-lactone + NADPH + H(+)</text>
        <dbReference type="Rhea" id="RHEA:22000"/>
        <dbReference type="ChEBI" id="CHEBI:15378"/>
        <dbReference type="ChEBI" id="CHEBI:15867"/>
        <dbReference type="ChEBI" id="CHEBI:53455"/>
        <dbReference type="ChEBI" id="CHEBI:57783"/>
        <dbReference type="ChEBI" id="CHEBI:58349"/>
        <dbReference type="EC" id="1.1.1.179"/>
    </reaction>
</comment>
<dbReference type="OrthoDB" id="2129491at2759"/>
<dbReference type="InterPro" id="IPR000683">
    <property type="entry name" value="Gfo/Idh/MocA-like_OxRdtase_N"/>
</dbReference>
<organism evidence="13 14">
    <name type="scientific">Haemaphysalis longicornis</name>
    <name type="common">Bush tick</name>
    <dbReference type="NCBI Taxonomy" id="44386"/>
    <lineage>
        <taxon>Eukaryota</taxon>
        <taxon>Metazoa</taxon>
        <taxon>Ecdysozoa</taxon>
        <taxon>Arthropoda</taxon>
        <taxon>Chelicerata</taxon>
        <taxon>Arachnida</taxon>
        <taxon>Acari</taxon>
        <taxon>Parasitiformes</taxon>
        <taxon>Ixodida</taxon>
        <taxon>Ixodoidea</taxon>
        <taxon>Ixodidae</taxon>
        <taxon>Haemaphysalinae</taxon>
        <taxon>Haemaphysalis</taxon>
    </lineage>
</organism>
<evidence type="ECO:0000259" key="11">
    <source>
        <dbReference type="Pfam" id="PF01408"/>
    </source>
</evidence>
<dbReference type="Proteomes" id="UP000821853">
    <property type="component" value="Chromosome 2"/>
</dbReference>
<dbReference type="InterPro" id="IPR036291">
    <property type="entry name" value="NAD(P)-bd_dom_sf"/>
</dbReference>
<dbReference type="VEuPathDB" id="VectorBase:HLOH_045890"/>
<dbReference type="EMBL" id="JABSTR010000004">
    <property type="protein sequence ID" value="KAH9367746.1"/>
    <property type="molecule type" value="Genomic_DNA"/>
</dbReference>
<evidence type="ECO:0000256" key="8">
    <source>
        <dbReference type="ARBA" id="ARBA00043025"/>
    </source>
</evidence>
<proteinExistence type="inferred from homology"/>
<dbReference type="InterPro" id="IPR050984">
    <property type="entry name" value="Gfo/Idh/MocA_domain"/>
</dbReference>
<dbReference type="Gene3D" id="3.30.360.10">
    <property type="entry name" value="Dihydrodipicolinate Reductase, domain 2"/>
    <property type="match status" value="1"/>
</dbReference>
<dbReference type="AlphaFoldDB" id="A0A9J6FWV2"/>
<dbReference type="PANTHER" id="PTHR22604">
    <property type="entry name" value="OXIDOREDUCTASES"/>
    <property type="match status" value="1"/>
</dbReference>
<dbReference type="GO" id="GO:0047837">
    <property type="term" value="F:D-xylose 1-dehydrogenase (NADP+) activity"/>
    <property type="evidence" value="ECO:0007669"/>
    <property type="project" value="UniProtKB-EC"/>
</dbReference>
<dbReference type="PANTHER" id="PTHR22604:SF105">
    <property type="entry name" value="TRANS-1,2-DIHYDROBENZENE-1,2-DIOL DEHYDROGENASE"/>
    <property type="match status" value="1"/>
</dbReference>
<keyword evidence="2" id="KW-0560">Oxidoreductase</keyword>
<evidence type="ECO:0000313" key="14">
    <source>
        <dbReference type="Proteomes" id="UP000821853"/>
    </source>
</evidence>
<evidence type="ECO:0000256" key="9">
    <source>
        <dbReference type="ARBA" id="ARBA00047423"/>
    </source>
</evidence>
<dbReference type="InterPro" id="IPR055170">
    <property type="entry name" value="GFO_IDH_MocA-like_dom"/>
</dbReference>
<sequence>MAPTRWGIVAAGRISNDFVAALSTLPREEHEVVAVAGRNFENAKKFAKLHGISKVYPTYEELARDPEVEVAYVGSLHPDHYPTMKLLLENGKHVLCEKPLTMNRQDTEDICKIAKDKKLFLMEASGQGLWSRHLPTYKHMADALNHDVIGEPRYVHSSHGYPMQGLERVFRKDLGGSVVLTLANYCANLALQVFGAELPLKISAVGELAPEGVDQHVAAVMEFSRGRLATFAVSGLVRLPSRAEIVGTKGTITLHPPYFASTCIETPAGKIDTPFPTVSVPLNFPNTTGLRYQAEEVRRCMREGLLESPVMTHRDSALIAEILDEVLKQVGVEH</sequence>
<feature type="domain" description="Gfo/Idh/MocA-like oxidoreductase N-terminal" evidence="11">
    <location>
        <begin position="5"/>
        <end position="122"/>
    </location>
</feature>
<comment type="caution">
    <text evidence="13">The sequence shown here is derived from an EMBL/GenBank/DDBJ whole genome shotgun (WGS) entry which is preliminary data.</text>
</comment>
<comment type="catalytic activity">
    <reaction evidence="9">
        <text>(1R,2R)-1,2-dihydrobenzene-1,2-diol + NADP(+) = catechol + NADPH + H(+)</text>
        <dbReference type="Rhea" id="RHEA:16729"/>
        <dbReference type="ChEBI" id="CHEBI:10702"/>
        <dbReference type="ChEBI" id="CHEBI:15378"/>
        <dbReference type="ChEBI" id="CHEBI:18135"/>
        <dbReference type="ChEBI" id="CHEBI:57783"/>
        <dbReference type="ChEBI" id="CHEBI:58349"/>
        <dbReference type="EC" id="1.3.1.20"/>
    </reaction>
</comment>
<evidence type="ECO:0000256" key="4">
    <source>
        <dbReference type="ARBA" id="ARBA00038984"/>
    </source>
</evidence>
<dbReference type="Gene3D" id="3.40.50.720">
    <property type="entry name" value="NAD(P)-binding Rossmann-like Domain"/>
    <property type="match status" value="1"/>
</dbReference>
<evidence type="ECO:0000313" key="13">
    <source>
        <dbReference type="EMBL" id="KAH9367746.1"/>
    </source>
</evidence>
<evidence type="ECO:0000259" key="12">
    <source>
        <dbReference type="Pfam" id="PF22725"/>
    </source>
</evidence>
<dbReference type="GO" id="GO:0047115">
    <property type="term" value="F:trans-1,2-dihydrobenzene-1,2-diol dehydrogenase activity"/>
    <property type="evidence" value="ECO:0007669"/>
    <property type="project" value="UniProtKB-EC"/>
</dbReference>
<dbReference type="Pfam" id="PF01408">
    <property type="entry name" value="GFO_IDH_MocA"/>
    <property type="match status" value="1"/>
</dbReference>
<evidence type="ECO:0000256" key="5">
    <source>
        <dbReference type="ARBA" id="ARBA00040603"/>
    </source>
</evidence>
<dbReference type="Pfam" id="PF22725">
    <property type="entry name" value="GFO_IDH_MocA_C3"/>
    <property type="match status" value="1"/>
</dbReference>
<feature type="domain" description="GFO/IDH/MocA-like oxidoreductase" evidence="12">
    <location>
        <begin position="137"/>
        <end position="252"/>
    </location>
</feature>
<evidence type="ECO:0000256" key="7">
    <source>
        <dbReference type="ARBA" id="ARBA00042988"/>
    </source>
</evidence>
<dbReference type="SUPFAM" id="SSF55347">
    <property type="entry name" value="Glyceraldehyde-3-phosphate dehydrogenase-like, C-terminal domain"/>
    <property type="match status" value="1"/>
</dbReference>
<dbReference type="SUPFAM" id="SSF51735">
    <property type="entry name" value="NAD(P)-binding Rossmann-fold domains"/>
    <property type="match status" value="1"/>
</dbReference>
<evidence type="ECO:0000256" key="6">
    <source>
        <dbReference type="ARBA" id="ARBA00042926"/>
    </source>
</evidence>
<evidence type="ECO:0000256" key="3">
    <source>
        <dbReference type="ARBA" id="ARBA00038853"/>
    </source>
</evidence>
<dbReference type="EC" id="1.3.1.20" evidence="3"/>
<reference evidence="13 14" key="1">
    <citation type="journal article" date="2020" name="Cell">
        <title>Large-Scale Comparative Analyses of Tick Genomes Elucidate Their Genetic Diversity and Vector Capacities.</title>
        <authorList>
            <consortium name="Tick Genome and Microbiome Consortium (TIGMIC)"/>
            <person name="Jia N."/>
            <person name="Wang J."/>
            <person name="Shi W."/>
            <person name="Du L."/>
            <person name="Sun Y."/>
            <person name="Zhan W."/>
            <person name="Jiang J.F."/>
            <person name="Wang Q."/>
            <person name="Zhang B."/>
            <person name="Ji P."/>
            <person name="Bell-Sakyi L."/>
            <person name="Cui X.M."/>
            <person name="Yuan T.T."/>
            <person name="Jiang B.G."/>
            <person name="Yang W.F."/>
            <person name="Lam T.T."/>
            <person name="Chang Q.C."/>
            <person name="Ding S.J."/>
            <person name="Wang X.J."/>
            <person name="Zhu J.G."/>
            <person name="Ruan X.D."/>
            <person name="Zhao L."/>
            <person name="Wei J.T."/>
            <person name="Ye R.Z."/>
            <person name="Que T.C."/>
            <person name="Du C.H."/>
            <person name="Zhou Y.H."/>
            <person name="Cheng J.X."/>
            <person name="Dai P.F."/>
            <person name="Guo W.B."/>
            <person name="Han X.H."/>
            <person name="Huang E.J."/>
            <person name="Li L.F."/>
            <person name="Wei W."/>
            <person name="Gao Y.C."/>
            <person name="Liu J.Z."/>
            <person name="Shao H.Z."/>
            <person name="Wang X."/>
            <person name="Wang C.C."/>
            <person name="Yang T.C."/>
            <person name="Huo Q.B."/>
            <person name="Li W."/>
            <person name="Chen H.Y."/>
            <person name="Chen S.E."/>
            <person name="Zhou L.G."/>
            <person name="Ni X.B."/>
            <person name="Tian J.H."/>
            <person name="Sheng Y."/>
            <person name="Liu T."/>
            <person name="Pan Y.S."/>
            <person name="Xia L.Y."/>
            <person name="Li J."/>
            <person name="Zhao F."/>
            <person name="Cao W.C."/>
        </authorList>
    </citation>
    <scope>NUCLEOTIDE SEQUENCE [LARGE SCALE GENOMIC DNA]</scope>
    <source>
        <strain evidence="13">HaeL-2018</strain>
    </source>
</reference>
<evidence type="ECO:0000256" key="1">
    <source>
        <dbReference type="ARBA" id="ARBA00010928"/>
    </source>
</evidence>
<evidence type="ECO:0000256" key="10">
    <source>
        <dbReference type="ARBA" id="ARBA00049233"/>
    </source>
</evidence>
<keyword evidence="14" id="KW-1185">Reference proteome</keyword>
<accession>A0A9J6FWV2</accession>
<dbReference type="GO" id="GO:0000166">
    <property type="term" value="F:nucleotide binding"/>
    <property type="evidence" value="ECO:0007669"/>
    <property type="project" value="InterPro"/>
</dbReference>
<gene>
    <name evidence="13" type="ORF">HPB48_010331</name>
</gene>
<dbReference type="EC" id="1.1.1.179" evidence="4"/>
<evidence type="ECO:0000256" key="2">
    <source>
        <dbReference type="ARBA" id="ARBA00023002"/>
    </source>
</evidence>
<name>A0A9J6FWV2_HAELO</name>
<protein>
    <recommendedName>
        <fullName evidence="5">Trans-1,2-dihydrobenzene-1,2-diol dehydrogenase</fullName>
        <ecNumber evidence="4">1.1.1.179</ecNumber>
        <ecNumber evidence="3">1.3.1.20</ecNumber>
    </recommendedName>
    <alternativeName>
        <fullName evidence="8">D-xylose 1-dehydrogenase</fullName>
    </alternativeName>
    <alternativeName>
        <fullName evidence="7">D-xylose-NADP dehydrogenase</fullName>
    </alternativeName>
    <alternativeName>
        <fullName evidence="6">Dimeric dihydrodiol dehydrogenase</fullName>
    </alternativeName>
</protein>
<comment type="similarity">
    <text evidence="1">Belongs to the Gfo/Idh/MocA family.</text>
</comment>
<dbReference type="OMA" id="DCGMWAA"/>